<proteinExistence type="predicted"/>
<reference evidence="3 4" key="1">
    <citation type="submission" date="2016-10" db="EMBL/GenBank/DDBJ databases">
        <authorList>
            <person name="Varghese N."/>
            <person name="Submissions S."/>
        </authorList>
    </citation>
    <scope>NUCLEOTIDE SEQUENCE [LARGE SCALE GENOMIC DNA]</scope>
    <source>
        <strain evidence="3 4">DSM 9169</strain>
    </source>
</reference>
<feature type="transmembrane region" description="Helical" evidence="2">
    <location>
        <begin position="22"/>
        <end position="45"/>
    </location>
</feature>
<keyword evidence="2" id="KW-0472">Membrane</keyword>
<dbReference type="RefSeq" id="WP_157886367.1">
    <property type="nucleotide sequence ID" value="NZ_LT629792.1"/>
</dbReference>
<gene>
    <name evidence="3" type="ORF">SAMN04489714_1324</name>
</gene>
<keyword evidence="2" id="KW-0812">Transmembrane</keyword>
<keyword evidence="4" id="KW-1185">Reference proteome</keyword>
<evidence type="ECO:0000256" key="2">
    <source>
        <dbReference type="SAM" id="Phobius"/>
    </source>
</evidence>
<feature type="compositionally biased region" description="Gly residues" evidence="1">
    <location>
        <begin position="266"/>
        <end position="276"/>
    </location>
</feature>
<evidence type="ECO:0000313" key="3">
    <source>
        <dbReference type="EMBL" id="SDT97038.1"/>
    </source>
</evidence>
<dbReference type="Proteomes" id="UP000198976">
    <property type="component" value="Chromosome I"/>
</dbReference>
<evidence type="ECO:0008006" key="5">
    <source>
        <dbReference type="Google" id="ProtNLM"/>
    </source>
</evidence>
<dbReference type="EMBL" id="LT629792">
    <property type="protein sequence ID" value="SDT97038.1"/>
    <property type="molecule type" value="Genomic_DNA"/>
</dbReference>
<protein>
    <recommendedName>
        <fullName evidence="5">Colicin transporter</fullName>
    </recommendedName>
</protein>
<evidence type="ECO:0000313" key="4">
    <source>
        <dbReference type="Proteomes" id="UP000198976"/>
    </source>
</evidence>
<feature type="region of interest" description="Disordered" evidence="1">
    <location>
        <begin position="241"/>
        <end position="276"/>
    </location>
</feature>
<name>A0ABY0V865_9ACTO</name>
<accession>A0ABY0V865</accession>
<sequence>MSTSGGVQESGVFSRLVKNRKAMVVAVCVAVVVALVVAIIGVSAYRSHAAHQARSEFDAAQSVATGAYTSLTDAISGGEQLYADSEGKVADDDSSRADLRAALDEGAALTMPAAQSGTTRELADGAQSLNDSAGVFTAAADKIEGASDKVRAAMTSHSKDLMVAARDTLKAEVDKAIKVLSDTTGKVSDDATRTTAQQAVDEATALIGQADAVSGEAADPFDEMSVKLTEATGQVKAAAQKVSDSHAAWKKAEKAKAAASEPAGDSGWGGADVFGA</sequence>
<evidence type="ECO:0000256" key="1">
    <source>
        <dbReference type="SAM" id="MobiDB-lite"/>
    </source>
</evidence>
<keyword evidence="2" id="KW-1133">Transmembrane helix</keyword>
<organism evidence="3 4">
    <name type="scientific">Schaalia radingae</name>
    <dbReference type="NCBI Taxonomy" id="131110"/>
    <lineage>
        <taxon>Bacteria</taxon>
        <taxon>Bacillati</taxon>
        <taxon>Actinomycetota</taxon>
        <taxon>Actinomycetes</taxon>
        <taxon>Actinomycetales</taxon>
        <taxon>Actinomycetaceae</taxon>
        <taxon>Schaalia</taxon>
    </lineage>
</organism>